<protein>
    <recommendedName>
        <fullName evidence="2">WAP domain-containing protein</fullName>
    </recommendedName>
</protein>
<dbReference type="GO" id="GO:0004867">
    <property type="term" value="F:serine-type endopeptidase inhibitor activity"/>
    <property type="evidence" value="ECO:0007669"/>
    <property type="project" value="TreeGrafter"/>
</dbReference>
<feature type="signal peptide" evidence="1">
    <location>
        <begin position="1"/>
        <end position="20"/>
    </location>
</feature>
<evidence type="ECO:0000259" key="2">
    <source>
        <dbReference type="PROSITE" id="PS51390"/>
    </source>
</evidence>
<dbReference type="Proteomes" id="UP000327044">
    <property type="component" value="Unassembled WGS sequence"/>
</dbReference>
<evidence type="ECO:0000313" key="5">
    <source>
        <dbReference type="Proteomes" id="UP000327044"/>
    </source>
</evidence>
<feature type="domain" description="WAP" evidence="2">
    <location>
        <begin position="19"/>
        <end position="65"/>
    </location>
</feature>
<evidence type="ECO:0000256" key="1">
    <source>
        <dbReference type="SAM" id="SignalP"/>
    </source>
</evidence>
<dbReference type="InterPro" id="IPR050514">
    <property type="entry name" value="WAP_four-disulfide_core"/>
</dbReference>
<organism evidence="3">
    <name type="scientific">Photinus pyralis</name>
    <name type="common">Common eastern firefly</name>
    <name type="synonym">Lampyris pyralis</name>
    <dbReference type="NCBI Taxonomy" id="7054"/>
    <lineage>
        <taxon>Eukaryota</taxon>
        <taxon>Metazoa</taxon>
        <taxon>Ecdysozoa</taxon>
        <taxon>Arthropoda</taxon>
        <taxon>Hexapoda</taxon>
        <taxon>Insecta</taxon>
        <taxon>Pterygota</taxon>
        <taxon>Neoptera</taxon>
        <taxon>Endopterygota</taxon>
        <taxon>Coleoptera</taxon>
        <taxon>Polyphaga</taxon>
        <taxon>Elateriformia</taxon>
        <taxon>Elateroidea</taxon>
        <taxon>Lampyridae</taxon>
        <taxon>Lampyrinae</taxon>
        <taxon>Photinus</taxon>
    </lineage>
</organism>
<dbReference type="InterPro" id="IPR008197">
    <property type="entry name" value="WAP_dom"/>
</dbReference>
<reference evidence="3" key="1">
    <citation type="journal article" date="2016" name="Sci. Rep.">
        <title>Molecular characterization of firefly nuptial gifts: a multi-omics approach sheds light on postcopulatory sexual selection.</title>
        <authorList>
            <person name="Al-Wathiqui N."/>
            <person name="Fallon T.R."/>
            <person name="South A."/>
            <person name="Weng J.K."/>
            <person name="Lewis S.M."/>
        </authorList>
    </citation>
    <scope>NUCLEOTIDE SEQUENCE</scope>
</reference>
<dbReference type="AlphaFoldDB" id="A0A1Y1ME15"/>
<reference evidence="4 5" key="2">
    <citation type="journal article" date="2018" name="Elife">
        <title>Firefly genomes illuminate parallel origins of bioluminescence in beetles.</title>
        <authorList>
            <person name="Fallon T.R."/>
            <person name="Lower S.E."/>
            <person name="Chang C.H."/>
            <person name="Bessho-Uehara M."/>
            <person name="Martin G.J."/>
            <person name="Bewick A.J."/>
            <person name="Behringer M."/>
            <person name="Debat H.J."/>
            <person name="Wong I."/>
            <person name="Day J.C."/>
            <person name="Suvorov A."/>
            <person name="Silva C.J."/>
            <person name="Stanger-Hall K.F."/>
            <person name="Hall D.W."/>
            <person name="Schmitz R.J."/>
            <person name="Nelson D.R."/>
            <person name="Lewis S.M."/>
            <person name="Shigenobu S."/>
            <person name="Bybee S.M."/>
            <person name="Larracuente A.M."/>
            <person name="Oba Y."/>
            <person name="Weng J.K."/>
        </authorList>
    </citation>
    <scope>NUCLEOTIDE SEQUENCE [LARGE SCALE GENOMIC DNA]</scope>
    <source>
        <strain evidence="4">1611_PpyrPB1</strain>
        <tissue evidence="4">Whole body</tissue>
    </source>
</reference>
<dbReference type="Gene3D" id="4.10.75.10">
    <property type="entry name" value="Elafin-like"/>
    <property type="match status" value="2"/>
</dbReference>
<dbReference type="EMBL" id="VVIM01000004">
    <property type="protein sequence ID" value="KAB0800820.1"/>
    <property type="molecule type" value="Genomic_DNA"/>
</dbReference>
<sequence length="146" mass="15481">MGQHPLALLFFASSIIAIFGQKLGDCPDRNSLKHCGYTCFQDAHCRGDAKCCKNECGGFVCVPPVIAVVSKPVEPEPIMPSQPESPPVVQPVADTHRGSGKTGTCPSTPTGPWVCTSVCSNDSHCPGSRKCCKNRCGAFTCTNPIR</sequence>
<reference evidence="4" key="3">
    <citation type="submission" date="2019-08" db="EMBL/GenBank/DDBJ databases">
        <authorList>
            <consortium name="Photinus pyralis genome working group"/>
            <person name="Fallon T.R."/>
            <person name="Sander Lower S.E."/>
            <person name="Weng J.-K."/>
        </authorList>
    </citation>
    <scope>NUCLEOTIDE SEQUENCE</scope>
    <source>
        <strain evidence="4">1611_PpyrPB1</strain>
        <tissue evidence="4">Whole body</tissue>
    </source>
</reference>
<dbReference type="Pfam" id="PF00095">
    <property type="entry name" value="WAP"/>
    <property type="match status" value="2"/>
</dbReference>
<dbReference type="GO" id="GO:0005615">
    <property type="term" value="C:extracellular space"/>
    <property type="evidence" value="ECO:0007669"/>
    <property type="project" value="TreeGrafter"/>
</dbReference>
<dbReference type="InParanoid" id="A0A1Y1ME15"/>
<evidence type="ECO:0000313" key="3">
    <source>
        <dbReference type="EMBL" id="JAV82830.1"/>
    </source>
</evidence>
<dbReference type="SUPFAM" id="SSF57256">
    <property type="entry name" value="Elafin-like"/>
    <property type="match status" value="2"/>
</dbReference>
<dbReference type="EMBL" id="GEZM01036280">
    <property type="protein sequence ID" value="JAV82829.1"/>
    <property type="molecule type" value="Transcribed_RNA"/>
</dbReference>
<accession>A0A1Y1ME15</accession>
<feature type="domain" description="WAP" evidence="2">
    <location>
        <begin position="98"/>
        <end position="145"/>
    </location>
</feature>
<evidence type="ECO:0000313" key="4">
    <source>
        <dbReference type="EMBL" id="KAB0800820.1"/>
    </source>
</evidence>
<proteinExistence type="predicted"/>
<dbReference type="PROSITE" id="PS51390">
    <property type="entry name" value="WAP"/>
    <property type="match status" value="2"/>
</dbReference>
<name>A0A1Y1ME15_PHOPY</name>
<dbReference type="InterPro" id="IPR036645">
    <property type="entry name" value="Elafin-like_sf"/>
</dbReference>
<keyword evidence="1" id="KW-0732">Signal</keyword>
<dbReference type="EMBL" id="GEZM01036279">
    <property type="protein sequence ID" value="JAV82830.1"/>
    <property type="molecule type" value="Transcribed_RNA"/>
</dbReference>
<dbReference type="SMART" id="SM00217">
    <property type="entry name" value="WAP"/>
    <property type="match status" value="2"/>
</dbReference>
<gene>
    <name evidence="4" type="ORF">PPYR_06559</name>
</gene>
<feature type="chain" id="PRO_5011907481" description="WAP domain-containing protein" evidence="1">
    <location>
        <begin position="21"/>
        <end position="146"/>
    </location>
</feature>
<keyword evidence="5" id="KW-1185">Reference proteome</keyword>
<dbReference type="PANTHER" id="PTHR19441">
    <property type="entry name" value="WHEY ACDIC PROTEIN WAP"/>
    <property type="match status" value="1"/>
</dbReference>
<dbReference type="PANTHER" id="PTHR19441:SF95">
    <property type="entry name" value="PERLWAPIN ISOFORM X1"/>
    <property type="match status" value="1"/>
</dbReference>